<reference evidence="1 2" key="1">
    <citation type="submission" date="2020-10" db="EMBL/GenBank/DDBJ databases">
        <title>Whole genome sequence of oil-degrading bacteria Rhodococcus pyridinivorans strain 5Ap.</title>
        <authorList>
            <person name="Akhremchuk A.E."/>
            <person name="Valentovich L.N."/>
            <person name="Charniauskaya M.I."/>
            <person name="Bukliarevich H.A."/>
            <person name="Titok M.A."/>
        </authorList>
    </citation>
    <scope>NUCLEOTIDE SEQUENCE [LARGE SCALE GENOMIC DNA]</scope>
    <source>
        <strain evidence="1 2">5Ap</strain>
        <plasmid evidence="1 2">pRh5Ap-243</plasmid>
    </source>
</reference>
<dbReference type="RefSeq" id="WP_006554273.1">
    <property type="nucleotide sequence ID" value="NZ_CP022208.1"/>
</dbReference>
<proteinExistence type="predicted"/>
<dbReference type="EMBL" id="CP063452">
    <property type="protein sequence ID" value="QOW01790.1"/>
    <property type="molecule type" value="Genomic_DNA"/>
</dbReference>
<keyword evidence="2" id="KW-1185">Reference proteome</keyword>
<dbReference type="GeneID" id="86868646"/>
<evidence type="ECO:0000313" key="2">
    <source>
        <dbReference type="Proteomes" id="UP000593818"/>
    </source>
</evidence>
<dbReference type="Proteomes" id="UP000593818">
    <property type="component" value="Plasmid pRh5Ap-243"/>
</dbReference>
<dbReference type="AlphaFoldDB" id="A0A495NJU3"/>
<keyword evidence="1" id="KW-0614">Plasmid</keyword>
<protein>
    <submittedName>
        <fullName evidence="1">SHOCT domain-containing protein</fullName>
    </submittedName>
</protein>
<accession>A0A495NJU3</accession>
<gene>
    <name evidence="1" type="ORF">INP59_25950</name>
</gene>
<organism evidence="1 2">
    <name type="scientific">Rhodococcus pyridinivorans</name>
    <dbReference type="NCBI Taxonomy" id="103816"/>
    <lineage>
        <taxon>Bacteria</taxon>
        <taxon>Bacillati</taxon>
        <taxon>Actinomycetota</taxon>
        <taxon>Actinomycetes</taxon>
        <taxon>Mycobacteriales</taxon>
        <taxon>Nocardiaceae</taxon>
        <taxon>Rhodococcus</taxon>
    </lineage>
</organism>
<evidence type="ECO:0000313" key="1">
    <source>
        <dbReference type="EMBL" id="QOW01790.1"/>
    </source>
</evidence>
<sequence>MMGWAGELSLTGWILMAVCMLAFWAVVLYLMAAMFRTDRASGPDGTEHEAGPLQVLEARFARGDIDYDEFVARRQLLTPTRGTADGSGRQEPIRG</sequence>
<name>A0A495NJU3_9NOCA</name>
<geneLocation type="plasmid" evidence="1 2">
    <name>pRh5Ap-243</name>
</geneLocation>